<evidence type="ECO:0000313" key="1">
    <source>
        <dbReference type="EMBL" id="EMS79173.1"/>
    </source>
</evidence>
<comment type="caution">
    <text evidence="1">The sequence shown here is derived from an EMBL/GenBank/DDBJ whole genome shotgun (WGS) entry which is preliminary data.</text>
</comment>
<organism evidence="1 2">
    <name type="scientific">Desulfotignum phosphitoxidans DSM 13687</name>
    <dbReference type="NCBI Taxonomy" id="1286635"/>
    <lineage>
        <taxon>Bacteria</taxon>
        <taxon>Pseudomonadati</taxon>
        <taxon>Thermodesulfobacteriota</taxon>
        <taxon>Desulfobacteria</taxon>
        <taxon>Desulfobacterales</taxon>
        <taxon>Desulfobacteraceae</taxon>
        <taxon>Desulfotignum</taxon>
    </lineage>
</organism>
<reference evidence="1 2" key="1">
    <citation type="journal article" date="2013" name="Genome Announc.">
        <title>Draft Genome Sequence of Desulfotignum phosphitoxidans DSM 13687 Strain FiPS-3.</title>
        <authorList>
            <person name="Poehlein A."/>
            <person name="Daniel R."/>
            <person name="Simeonova D.D."/>
        </authorList>
    </citation>
    <scope>NUCLEOTIDE SEQUENCE [LARGE SCALE GENOMIC DNA]</scope>
    <source>
        <strain evidence="1 2">DSM 13687</strain>
    </source>
</reference>
<dbReference type="SUPFAM" id="SSF47413">
    <property type="entry name" value="lambda repressor-like DNA-binding domains"/>
    <property type="match status" value="1"/>
</dbReference>
<dbReference type="Gene3D" id="1.10.260.40">
    <property type="entry name" value="lambda repressor-like DNA-binding domains"/>
    <property type="match status" value="1"/>
</dbReference>
<keyword evidence="2" id="KW-1185">Reference proteome</keyword>
<accession>S0FVT0</accession>
<dbReference type="AlphaFoldDB" id="S0FVT0"/>
<gene>
    <name evidence="1" type="ORF">Dpo_5c00960</name>
</gene>
<dbReference type="GO" id="GO:0003677">
    <property type="term" value="F:DNA binding"/>
    <property type="evidence" value="ECO:0007669"/>
    <property type="project" value="InterPro"/>
</dbReference>
<dbReference type="EMBL" id="APJX01000005">
    <property type="protein sequence ID" value="EMS79173.1"/>
    <property type="molecule type" value="Genomic_DNA"/>
</dbReference>
<dbReference type="InterPro" id="IPR010982">
    <property type="entry name" value="Lambda_DNA-bd_dom_sf"/>
</dbReference>
<dbReference type="InterPro" id="IPR001387">
    <property type="entry name" value="Cro/C1-type_HTH"/>
</dbReference>
<name>S0FVT0_9BACT</name>
<evidence type="ECO:0000313" key="2">
    <source>
        <dbReference type="Proteomes" id="UP000014216"/>
    </source>
</evidence>
<sequence length="92" mass="10420">MTAIPTWNNNRPMKPHISNLAKEIGISQGFFSNILAGRRRPHYRTGKDIARVTLTTVELWMEGDPADMRKAVENYHQRAIKKAMINSKGEAA</sequence>
<dbReference type="Proteomes" id="UP000014216">
    <property type="component" value="Unassembled WGS sequence"/>
</dbReference>
<protein>
    <submittedName>
        <fullName evidence="1">Uncharacterized protein</fullName>
    </submittedName>
</protein>
<proteinExistence type="predicted"/>
<dbReference type="CDD" id="cd00093">
    <property type="entry name" value="HTH_XRE"/>
    <property type="match status" value="1"/>
</dbReference>